<protein>
    <submittedName>
        <fullName evidence="2">UDP-glucose 4-epimerase</fullName>
    </submittedName>
</protein>
<dbReference type="AlphaFoldDB" id="A0A1G8RP26"/>
<proteinExistence type="predicted"/>
<organism evidence="2 3">
    <name type="scientific">Salipiger marinus</name>
    <dbReference type="NCBI Taxonomy" id="555512"/>
    <lineage>
        <taxon>Bacteria</taxon>
        <taxon>Pseudomonadati</taxon>
        <taxon>Pseudomonadota</taxon>
        <taxon>Alphaproteobacteria</taxon>
        <taxon>Rhodobacterales</taxon>
        <taxon>Roseobacteraceae</taxon>
        <taxon>Salipiger</taxon>
    </lineage>
</organism>
<dbReference type="InterPro" id="IPR050177">
    <property type="entry name" value="Lipid_A_modif_metabolic_enz"/>
</dbReference>
<dbReference type="OrthoDB" id="9801785at2"/>
<dbReference type="InterPro" id="IPR036291">
    <property type="entry name" value="NAD(P)-bd_dom_sf"/>
</dbReference>
<dbReference type="Proteomes" id="UP000199093">
    <property type="component" value="Unassembled WGS sequence"/>
</dbReference>
<dbReference type="Gene3D" id="3.40.50.720">
    <property type="entry name" value="NAD(P)-binding Rossmann-like Domain"/>
    <property type="match status" value="1"/>
</dbReference>
<feature type="domain" description="NAD-dependent epimerase/dehydratase" evidence="1">
    <location>
        <begin position="2"/>
        <end position="222"/>
    </location>
</feature>
<keyword evidence="3" id="KW-1185">Reference proteome</keyword>
<dbReference type="STRING" id="555512.SAMN04487993_10214"/>
<reference evidence="2 3" key="1">
    <citation type="submission" date="2016-10" db="EMBL/GenBank/DDBJ databases">
        <authorList>
            <person name="de Groot N.N."/>
        </authorList>
    </citation>
    <scope>NUCLEOTIDE SEQUENCE [LARGE SCALE GENOMIC DNA]</scope>
    <source>
        <strain evidence="2 3">DSM 26424</strain>
    </source>
</reference>
<evidence type="ECO:0000259" key="1">
    <source>
        <dbReference type="Pfam" id="PF01370"/>
    </source>
</evidence>
<dbReference type="InterPro" id="IPR001509">
    <property type="entry name" value="Epimerase_deHydtase"/>
</dbReference>
<dbReference type="SUPFAM" id="SSF51735">
    <property type="entry name" value="NAD(P)-binding Rossmann-fold domains"/>
    <property type="match status" value="1"/>
</dbReference>
<sequence length="304" mass="32881">MIHVTGCAGVLGFEILCHLARLGPVTGISRSALPAPVPGAAHRRVADVLAADWLEPGEEAATIVHCAGLSDARAHIEGVGDLVTREVLPQTGFAEALLARGWRGHLVYLSSAAVYGDSDDLPIPEPREPQPKGVYALQKLMVENALLFLAAQHGFRLTLLRVANPYGGDLPRRDRGVMRLLMDAAESGAEFTVYGGGTGLRDYLHMSDFLRAVERVCLRPPESRITRLNLGSGTGTALIDLIPRLEAATSRRLSLRHAPSQMEVKSSVLDITRARDLLDWAPRVGLEEGLARMVARWRTTAPQA</sequence>
<dbReference type="RefSeq" id="WP_089850216.1">
    <property type="nucleotide sequence ID" value="NZ_FNEJ01000021.1"/>
</dbReference>
<dbReference type="PANTHER" id="PTHR43245">
    <property type="entry name" value="BIFUNCTIONAL POLYMYXIN RESISTANCE PROTEIN ARNA"/>
    <property type="match status" value="1"/>
</dbReference>
<gene>
    <name evidence="2" type="ORF">SAMN04487993_10214</name>
</gene>
<dbReference type="Pfam" id="PF01370">
    <property type="entry name" value="Epimerase"/>
    <property type="match status" value="1"/>
</dbReference>
<dbReference type="EMBL" id="FNEJ01000021">
    <property type="protein sequence ID" value="SDJ18679.1"/>
    <property type="molecule type" value="Genomic_DNA"/>
</dbReference>
<evidence type="ECO:0000313" key="3">
    <source>
        <dbReference type="Proteomes" id="UP000199093"/>
    </source>
</evidence>
<accession>A0A1G8RP26</accession>
<dbReference type="PANTHER" id="PTHR43245:SF13">
    <property type="entry name" value="UDP-D-APIOSE_UDP-D-XYLOSE SYNTHASE 2"/>
    <property type="match status" value="1"/>
</dbReference>
<name>A0A1G8RP26_9RHOB</name>
<evidence type="ECO:0000313" key="2">
    <source>
        <dbReference type="EMBL" id="SDJ18679.1"/>
    </source>
</evidence>